<evidence type="ECO:0000256" key="7">
    <source>
        <dbReference type="HAMAP-Rule" id="MF_02060"/>
    </source>
</evidence>
<keyword evidence="5 7" id="KW-0819">tRNA processing</keyword>
<accession>A0A1I3D6J8</accession>
<dbReference type="InterPro" id="IPR033671">
    <property type="entry name" value="TrmH"/>
</dbReference>
<evidence type="ECO:0000256" key="2">
    <source>
        <dbReference type="ARBA" id="ARBA00022603"/>
    </source>
</evidence>
<evidence type="ECO:0000256" key="4">
    <source>
        <dbReference type="ARBA" id="ARBA00022691"/>
    </source>
</evidence>
<dbReference type="Proteomes" id="UP000199518">
    <property type="component" value="Unassembled WGS sequence"/>
</dbReference>
<keyword evidence="2 7" id="KW-0489">Methyltransferase</keyword>
<dbReference type="PANTHER" id="PTHR43453:SF1">
    <property type="entry name" value="TRNA_RRNA METHYLTRANSFERASE SPOU TYPE DOMAIN-CONTAINING PROTEIN"/>
    <property type="match status" value="1"/>
</dbReference>
<name>A0A1I3D6J8_9PLAN</name>
<comment type="function">
    <text evidence="7">Catalyzes the 2'-O methylation of guanosine at position 18 in tRNA.</text>
</comment>
<evidence type="ECO:0000256" key="6">
    <source>
        <dbReference type="ARBA" id="ARBA00022884"/>
    </source>
</evidence>
<comment type="caution">
    <text evidence="7">Lacks conserved residue(s) required for the propagation of feature annotation.</text>
</comment>
<evidence type="ECO:0000256" key="3">
    <source>
        <dbReference type="ARBA" id="ARBA00022679"/>
    </source>
</evidence>
<keyword evidence="10" id="KW-1185">Reference proteome</keyword>
<proteinExistence type="inferred from homology"/>
<sequence>MGPPSLAAVTLRIANFSIKVAAVSPSSPFTDAALAEALQEFLTPHRRERFAQVLQARTRWLRVVLVDLFQQHNASAVLRTCDALGVQHVHAVETRNDFETNPDISLGSEQWLALHHHDGPAALQDCVTQLKSQGFRIAATVLHADSRPIQELPLDQPVALLFGTEKEGLSPEAVAAADVLVHLPMYGFVESYNVSVAAALSLQSITDRLRQSDLPWQLDEAEHTALLLQWSRLSIRNVEIIERRLRAEHSAKNI</sequence>
<keyword evidence="3 7" id="KW-0808">Transferase</keyword>
<feature type="binding site" evidence="7">
    <location>
        <position position="140"/>
    </location>
    <ligand>
        <name>S-adenosyl-L-methionine</name>
        <dbReference type="ChEBI" id="CHEBI:59789"/>
    </ligand>
</feature>
<keyword evidence="6 7" id="KW-0694">RNA-binding</keyword>
<evidence type="ECO:0000313" key="10">
    <source>
        <dbReference type="Proteomes" id="UP000199518"/>
    </source>
</evidence>
<evidence type="ECO:0000313" key="9">
    <source>
        <dbReference type="EMBL" id="SFH82353.1"/>
    </source>
</evidence>
<dbReference type="Pfam" id="PF00588">
    <property type="entry name" value="SpoU_methylase"/>
    <property type="match status" value="1"/>
</dbReference>
<gene>
    <name evidence="7" type="primary">trmH</name>
    <name evidence="9" type="ORF">SAMN05421753_103112</name>
</gene>
<feature type="domain" description="tRNA/rRNA methyltransferase SpoU type" evidence="8">
    <location>
        <begin position="61"/>
        <end position="202"/>
    </location>
</feature>
<keyword evidence="4 7" id="KW-0949">S-adenosyl-L-methionine</keyword>
<dbReference type="GO" id="GO:0141100">
    <property type="term" value="F:tRNA (guanine(18)-2'-O)-methyltransferase activity"/>
    <property type="evidence" value="ECO:0007669"/>
    <property type="project" value="UniProtKB-UniRule"/>
</dbReference>
<dbReference type="AlphaFoldDB" id="A0A1I3D6J8"/>
<dbReference type="OrthoDB" id="9794400at2"/>
<dbReference type="GO" id="GO:0000049">
    <property type="term" value="F:tRNA binding"/>
    <property type="evidence" value="ECO:0007669"/>
    <property type="project" value="UniProtKB-UniRule"/>
</dbReference>
<dbReference type="SUPFAM" id="SSF75217">
    <property type="entry name" value="alpha/beta knot"/>
    <property type="match status" value="1"/>
</dbReference>
<evidence type="ECO:0000256" key="1">
    <source>
        <dbReference type="ARBA" id="ARBA00022555"/>
    </source>
</evidence>
<dbReference type="CDD" id="cd18092">
    <property type="entry name" value="SpoU-like_TrmH"/>
    <property type="match status" value="1"/>
</dbReference>
<dbReference type="InterPro" id="IPR029028">
    <property type="entry name" value="Alpha/beta_knot_MTases"/>
</dbReference>
<dbReference type="STRING" id="1576369.SAMN05421753_103112"/>
<evidence type="ECO:0000256" key="5">
    <source>
        <dbReference type="ARBA" id="ARBA00022694"/>
    </source>
</evidence>
<dbReference type="InterPro" id="IPR001537">
    <property type="entry name" value="SpoU_MeTrfase"/>
</dbReference>
<dbReference type="Gene3D" id="3.40.1280.10">
    <property type="match status" value="1"/>
</dbReference>
<organism evidence="9 10">
    <name type="scientific">Planctomicrobium piriforme</name>
    <dbReference type="NCBI Taxonomy" id="1576369"/>
    <lineage>
        <taxon>Bacteria</taxon>
        <taxon>Pseudomonadati</taxon>
        <taxon>Planctomycetota</taxon>
        <taxon>Planctomycetia</taxon>
        <taxon>Planctomycetales</taxon>
        <taxon>Planctomycetaceae</taxon>
        <taxon>Planctomicrobium</taxon>
    </lineage>
</organism>
<comment type="similarity">
    <text evidence="7">Belongs to the class IV-like SAM-binding methyltransferase superfamily. RNA methyltransferase TrmH family.</text>
</comment>
<feature type="binding site" evidence="7">
    <location>
        <position position="183"/>
    </location>
    <ligand>
        <name>S-adenosyl-L-methionine</name>
        <dbReference type="ChEBI" id="CHEBI:59789"/>
    </ligand>
</feature>
<dbReference type="EMBL" id="FOQD01000003">
    <property type="protein sequence ID" value="SFH82353.1"/>
    <property type="molecule type" value="Genomic_DNA"/>
</dbReference>
<keyword evidence="1 7" id="KW-0820">tRNA-binding</keyword>
<dbReference type="EC" id="2.1.1.34" evidence="7"/>
<dbReference type="PANTHER" id="PTHR43453">
    <property type="entry name" value="RRNA METHYLASE-LIKE"/>
    <property type="match status" value="1"/>
</dbReference>
<dbReference type="GO" id="GO:0002938">
    <property type="term" value="P:tRNA guanine ribose methylation"/>
    <property type="evidence" value="ECO:0007669"/>
    <property type="project" value="UniProtKB-UniRule"/>
</dbReference>
<reference evidence="10" key="1">
    <citation type="submission" date="2016-10" db="EMBL/GenBank/DDBJ databases">
        <authorList>
            <person name="Varghese N."/>
            <person name="Submissions S."/>
        </authorList>
    </citation>
    <scope>NUCLEOTIDE SEQUENCE [LARGE SCALE GENOMIC DNA]</scope>
    <source>
        <strain evidence="10">DSM 26348</strain>
    </source>
</reference>
<dbReference type="HAMAP" id="MF_02060">
    <property type="entry name" value="tRNA_methyltr_TrmH"/>
    <property type="match status" value="1"/>
</dbReference>
<evidence type="ECO:0000259" key="8">
    <source>
        <dbReference type="Pfam" id="PF00588"/>
    </source>
</evidence>
<protein>
    <recommendedName>
        <fullName evidence="7">tRNA (guanosine(18)-2'-O)-methyltransferase</fullName>
        <ecNumber evidence="7">2.1.1.34</ecNumber>
    </recommendedName>
    <alternativeName>
        <fullName evidence="7">tRNA [Gm18] methyltransferase</fullName>
    </alternativeName>
</protein>
<dbReference type="InterPro" id="IPR029026">
    <property type="entry name" value="tRNA_m1G_MTases_N"/>
</dbReference>
<comment type="catalytic activity">
    <reaction evidence="7">
        <text>guanosine(18) in tRNA + S-adenosyl-L-methionine = 2'-O-methylguanosine(18) in tRNA + S-adenosyl-L-homocysteine + H(+)</text>
        <dbReference type="Rhea" id="RHEA:20077"/>
        <dbReference type="Rhea" id="RHEA-COMP:10190"/>
        <dbReference type="Rhea" id="RHEA-COMP:10192"/>
        <dbReference type="ChEBI" id="CHEBI:15378"/>
        <dbReference type="ChEBI" id="CHEBI:57856"/>
        <dbReference type="ChEBI" id="CHEBI:59789"/>
        <dbReference type="ChEBI" id="CHEBI:74269"/>
        <dbReference type="ChEBI" id="CHEBI:74445"/>
        <dbReference type="EC" id="2.1.1.34"/>
    </reaction>
</comment>